<dbReference type="Gene3D" id="1.10.1280.10">
    <property type="entry name" value="Di-copper center containing domain from catechol oxidase"/>
    <property type="match status" value="2"/>
</dbReference>
<evidence type="ECO:0000259" key="4">
    <source>
        <dbReference type="Pfam" id="PF00264"/>
    </source>
</evidence>
<evidence type="ECO:0000313" key="5">
    <source>
        <dbReference type="EMBL" id="KAJ0407826.1"/>
    </source>
</evidence>
<dbReference type="Pfam" id="PF00264">
    <property type="entry name" value="Tyrosinase"/>
    <property type="match status" value="1"/>
</dbReference>
<dbReference type="Proteomes" id="UP001209570">
    <property type="component" value="Unassembled WGS sequence"/>
</dbReference>
<keyword evidence="3" id="KW-0732">Signal</keyword>
<dbReference type="InterPro" id="IPR050316">
    <property type="entry name" value="Tyrosinase/Hemocyanin"/>
</dbReference>
<feature type="signal peptide" evidence="3">
    <location>
        <begin position="1"/>
        <end position="27"/>
    </location>
</feature>
<accession>A0AAD5LSA9</accession>
<dbReference type="EMBL" id="JAKCXM010000017">
    <property type="protein sequence ID" value="KAJ0407826.1"/>
    <property type="molecule type" value="Genomic_DNA"/>
</dbReference>
<reference evidence="5" key="1">
    <citation type="submission" date="2021-12" db="EMBL/GenBank/DDBJ databases">
        <title>Prjna785345.</title>
        <authorList>
            <person name="Rujirawat T."/>
            <person name="Krajaejun T."/>
        </authorList>
    </citation>
    <scope>NUCLEOTIDE SEQUENCE</scope>
    <source>
        <strain evidence="5">Pi057C3</strain>
    </source>
</reference>
<name>A0AAD5LSA9_PYTIN</name>
<proteinExistence type="predicted"/>
<dbReference type="PANTHER" id="PTHR11474">
    <property type="entry name" value="TYROSINASE FAMILY MEMBER"/>
    <property type="match status" value="1"/>
</dbReference>
<dbReference type="GO" id="GO:0016491">
    <property type="term" value="F:oxidoreductase activity"/>
    <property type="evidence" value="ECO:0007669"/>
    <property type="project" value="InterPro"/>
</dbReference>
<protein>
    <recommendedName>
        <fullName evidence="4">Tyrosinase copper-binding domain-containing protein</fullName>
    </recommendedName>
</protein>
<sequence>MAMRLLCYVGILSPLLLAAATPTRVLADDLRVRKSWDAYSTEEKDVYLDAVRAAMASGDHLLFTRMTMDPSSLARLRGTAAEPAWHRKWLLGYENMLRSLDPKFAAVTLPYWDVFEDSAKRLSSRVKCNSIVACSSFLSDLGGCVGEDFGRPYIVNGVPTPMETLRQNIAARFHYALHNLLGGLYETQAAAFDPIYIGQYAMADMIYSIHQRCHPDNAAFLSESITAGELELTPNSVIPMMLDGQSVETHPKTAAFFRSTGDTFADFSSPTGSPPSTAYEYEVSGFLKAILDEFGLGCPARDPADGLRFAEERYMPPDRDASLGFVRAMAACADTVVTGETDEAPYTFVVCELMAKQQNGVFTNFSSTMRNAWHAPPAMLPTCVTVLTAVASGAIKIQVGDECRRAFLNETSVNTNEFSTKTRGFAVVTRGRDGKMERIAATRTEL</sequence>
<keyword evidence="6" id="KW-1185">Reference proteome</keyword>
<evidence type="ECO:0000313" key="6">
    <source>
        <dbReference type="Proteomes" id="UP001209570"/>
    </source>
</evidence>
<evidence type="ECO:0000256" key="1">
    <source>
        <dbReference type="ARBA" id="ARBA00022723"/>
    </source>
</evidence>
<organism evidence="5 6">
    <name type="scientific">Pythium insidiosum</name>
    <name type="common">Pythiosis disease agent</name>
    <dbReference type="NCBI Taxonomy" id="114742"/>
    <lineage>
        <taxon>Eukaryota</taxon>
        <taxon>Sar</taxon>
        <taxon>Stramenopiles</taxon>
        <taxon>Oomycota</taxon>
        <taxon>Peronosporomycetes</taxon>
        <taxon>Pythiales</taxon>
        <taxon>Pythiaceae</taxon>
        <taxon>Pythium</taxon>
    </lineage>
</organism>
<keyword evidence="2" id="KW-0186">Copper</keyword>
<gene>
    <name evidence="5" type="ORF">P43SY_008287</name>
</gene>
<feature type="domain" description="Tyrosinase copper-binding" evidence="4">
    <location>
        <begin position="83"/>
        <end position="119"/>
    </location>
</feature>
<evidence type="ECO:0000256" key="2">
    <source>
        <dbReference type="ARBA" id="ARBA00023008"/>
    </source>
</evidence>
<dbReference type="SUPFAM" id="SSF48056">
    <property type="entry name" value="Di-copper centre-containing domain"/>
    <property type="match status" value="1"/>
</dbReference>
<keyword evidence="1" id="KW-0479">Metal-binding</keyword>
<dbReference type="AlphaFoldDB" id="A0AAD5LSA9"/>
<feature type="chain" id="PRO_5042020782" description="Tyrosinase copper-binding domain-containing protein" evidence="3">
    <location>
        <begin position="28"/>
        <end position="446"/>
    </location>
</feature>
<comment type="caution">
    <text evidence="5">The sequence shown here is derived from an EMBL/GenBank/DDBJ whole genome shotgun (WGS) entry which is preliminary data.</text>
</comment>
<dbReference type="PANTHER" id="PTHR11474:SF126">
    <property type="entry name" value="TYROSINASE-LIKE PROTEIN TYR-1-RELATED"/>
    <property type="match status" value="1"/>
</dbReference>
<evidence type="ECO:0000256" key="3">
    <source>
        <dbReference type="SAM" id="SignalP"/>
    </source>
</evidence>
<dbReference type="InterPro" id="IPR002227">
    <property type="entry name" value="Tyrosinase_Cu-bd"/>
</dbReference>
<dbReference type="InterPro" id="IPR008922">
    <property type="entry name" value="Di-copper_centre_dom_sf"/>
</dbReference>
<dbReference type="GO" id="GO:0046872">
    <property type="term" value="F:metal ion binding"/>
    <property type="evidence" value="ECO:0007669"/>
    <property type="project" value="UniProtKB-KW"/>
</dbReference>